<keyword evidence="1" id="KW-0732">Signal</keyword>
<dbReference type="SUPFAM" id="SSF160574">
    <property type="entry name" value="BT0923-like"/>
    <property type="match status" value="1"/>
</dbReference>
<comment type="caution">
    <text evidence="2">The sequence shown here is derived from an EMBL/GenBank/DDBJ whole genome shotgun (WGS) entry which is preliminary data.</text>
</comment>
<evidence type="ECO:0000313" key="2">
    <source>
        <dbReference type="EMBL" id="RKS55177.1"/>
    </source>
</evidence>
<dbReference type="AlphaFoldDB" id="A0A495PX23"/>
<accession>A0A495PX23</accession>
<evidence type="ECO:0000313" key="3">
    <source>
        <dbReference type="Proteomes" id="UP000276282"/>
    </source>
</evidence>
<dbReference type="RefSeq" id="WP_121344009.1">
    <property type="nucleotide sequence ID" value="NZ_RBLG01000001.1"/>
</dbReference>
<reference evidence="2 3" key="1">
    <citation type="submission" date="2018-10" db="EMBL/GenBank/DDBJ databases">
        <title>Genomic Encyclopedia of Archaeal and Bacterial Type Strains, Phase II (KMG-II): from individual species to whole genera.</title>
        <authorList>
            <person name="Goeker M."/>
        </authorList>
    </citation>
    <scope>NUCLEOTIDE SEQUENCE [LARGE SCALE GENOMIC DNA]</scope>
    <source>
        <strain evidence="2 3">DSM 19839</strain>
    </source>
</reference>
<dbReference type="OrthoDB" id="1099258at2"/>
<feature type="chain" id="PRO_5019744815" description="PepSY-like beta-lactamase-inhibitor" evidence="1">
    <location>
        <begin position="21"/>
        <end position="114"/>
    </location>
</feature>
<gene>
    <name evidence="2" type="ORF">BC962_0136</name>
</gene>
<sequence length="114" mass="12726">MKKLGLTLAAIGLFFTAAQAQVEGEVQTEVEVENELVVAGDEFEKMEVSDLPETVASVIITEFPEAITTNAFVKQDDEKVIYKVKLDIKGQLKKVYLDADGNWIKMEDKKEESN</sequence>
<name>A0A495PX23_9FLAO</name>
<dbReference type="EMBL" id="RBLG01000001">
    <property type="protein sequence ID" value="RKS55177.1"/>
    <property type="molecule type" value="Genomic_DNA"/>
</dbReference>
<dbReference type="Proteomes" id="UP000276282">
    <property type="component" value="Unassembled WGS sequence"/>
</dbReference>
<evidence type="ECO:0000256" key="1">
    <source>
        <dbReference type="SAM" id="SignalP"/>
    </source>
</evidence>
<evidence type="ECO:0008006" key="4">
    <source>
        <dbReference type="Google" id="ProtNLM"/>
    </source>
</evidence>
<proteinExistence type="predicted"/>
<protein>
    <recommendedName>
        <fullName evidence="4">PepSY-like beta-lactamase-inhibitor</fullName>
    </recommendedName>
</protein>
<keyword evidence="3" id="KW-1185">Reference proteome</keyword>
<organism evidence="2 3">
    <name type="scientific">Gillisia mitskevichiae</name>
    <dbReference type="NCBI Taxonomy" id="270921"/>
    <lineage>
        <taxon>Bacteria</taxon>
        <taxon>Pseudomonadati</taxon>
        <taxon>Bacteroidota</taxon>
        <taxon>Flavobacteriia</taxon>
        <taxon>Flavobacteriales</taxon>
        <taxon>Flavobacteriaceae</taxon>
        <taxon>Gillisia</taxon>
    </lineage>
</organism>
<dbReference type="Gene3D" id="3.40.1420.30">
    <property type="match status" value="1"/>
</dbReference>
<feature type="signal peptide" evidence="1">
    <location>
        <begin position="1"/>
        <end position="20"/>
    </location>
</feature>